<protein>
    <submittedName>
        <fullName evidence="4">FecR family protein</fullName>
    </submittedName>
</protein>
<dbReference type="Proteomes" id="UP000310760">
    <property type="component" value="Unassembled WGS sequence"/>
</dbReference>
<comment type="caution">
    <text evidence="4">The sequence shown here is derived from an EMBL/GenBank/DDBJ whole genome shotgun (WGS) entry which is preliminary data.</text>
</comment>
<dbReference type="InterPro" id="IPR032508">
    <property type="entry name" value="FecR_C"/>
</dbReference>
<feature type="transmembrane region" description="Helical" evidence="1">
    <location>
        <begin position="49"/>
        <end position="71"/>
    </location>
</feature>
<dbReference type="EMBL" id="SRYJ01000009">
    <property type="protein sequence ID" value="TGY71789.1"/>
    <property type="molecule type" value="Genomic_DNA"/>
</dbReference>
<organism evidence="4 5">
    <name type="scientific">Phocaeicola sartorii</name>
    <dbReference type="NCBI Taxonomy" id="671267"/>
    <lineage>
        <taxon>Bacteria</taxon>
        <taxon>Pseudomonadati</taxon>
        <taxon>Bacteroidota</taxon>
        <taxon>Bacteroidia</taxon>
        <taxon>Bacteroidales</taxon>
        <taxon>Bacteroidaceae</taxon>
        <taxon>Phocaeicola</taxon>
    </lineage>
</organism>
<feature type="domain" description="FecR protein" evidence="2">
    <location>
        <begin position="150"/>
        <end position="243"/>
    </location>
</feature>
<dbReference type="InterPro" id="IPR006860">
    <property type="entry name" value="FecR"/>
</dbReference>
<dbReference type="AlphaFoldDB" id="A0A4V3RTN8"/>
<evidence type="ECO:0000259" key="3">
    <source>
        <dbReference type="Pfam" id="PF16344"/>
    </source>
</evidence>
<gene>
    <name evidence="4" type="ORF">E5339_05680</name>
</gene>
<evidence type="ECO:0000256" key="1">
    <source>
        <dbReference type="SAM" id="Phobius"/>
    </source>
</evidence>
<proteinExistence type="predicted"/>
<evidence type="ECO:0000313" key="5">
    <source>
        <dbReference type="Proteomes" id="UP000310760"/>
    </source>
</evidence>
<dbReference type="Gene3D" id="3.55.50.30">
    <property type="match status" value="1"/>
</dbReference>
<evidence type="ECO:0000313" key="4">
    <source>
        <dbReference type="EMBL" id="TGY71789.1"/>
    </source>
</evidence>
<evidence type="ECO:0000259" key="2">
    <source>
        <dbReference type="Pfam" id="PF04773"/>
    </source>
</evidence>
<feature type="domain" description="Protein FecR C-terminal" evidence="3">
    <location>
        <begin position="286"/>
        <end position="354"/>
    </location>
</feature>
<dbReference type="PANTHER" id="PTHR30273:SF2">
    <property type="entry name" value="PROTEIN FECR"/>
    <property type="match status" value="1"/>
</dbReference>
<keyword evidence="1" id="KW-0472">Membrane</keyword>
<dbReference type="Gene3D" id="2.60.120.1440">
    <property type="match status" value="1"/>
</dbReference>
<sequence>MDKENQKKNKKYFEYYIVQRKEEFRCRYDHERSWEALQCKLQKRRKRRIGLYCVTASAALFILVLGISHIFSLHNNTQNKDAVVAAVVSFPETGSRKAILTLENGEKVDLSVKKGTISNESSTIINNNSNQLLTYKKVEEVSSTPRMNTLAVPRGGEYQLILSDGTRIWMNAESFLRYPASFVGEKREVFLEGEAFFEVAKDTEHPFVVHTNRHSVEVLGTSFNISAYPDYKVYTTLEEGRVKVSTAKASVVLNPDQQAVIEPDNDDIVTRDVPAYLFTSWAKGNYEFRNTSLAEIVAQLSRWYNVDIYFKNESLKNKRFAGIIFREEELSFAIEVIERVSNVHFTRDGETIYIEDKHE</sequence>
<name>A0A4V3RTN8_9BACT</name>
<dbReference type="Pfam" id="PF04773">
    <property type="entry name" value="FecR"/>
    <property type="match status" value="1"/>
</dbReference>
<keyword evidence="1" id="KW-1133">Transmembrane helix</keyword>
<dbReference type="GO" id="GO:0016989">
    <property type="term" value="F:sigma factor antagonist activity"/>
    <property type="evidence" value="ECO:0007669"/>
    <property type="project" value="TreeGrafter"/>
</dbReference>
<accession>A0A4V3RTN8</accession>
<keyword evidence="1" id="KW-0812">Transmembrane</keyword>
<dbReference type="InterPro" id="IPR012373">
    <property type="entry name" value="Ferrdict_sens_TM"/>
</dbReference>
<reference evidence="4 5" key="1">
    <citation type="submission" date="2019-04" db="EMBL/GenBank/DDBJ databases">
        <title>Microbes associate with the intestines of laboratory mice.</title>
        <authorList>
            <person name="Navarre W."/>
            <person name="Wong E."/>
            <person name="Huang K."/>
            <person name="Tropini C."/>
            <person name="Ng K."/>
            <person name="Yu B."/>
        </authorList>
    </citation>
    <scope>NUCLEOTIDE SEQUENCE [LARGE SCALE GENOMIC DNA]</scope>
    <source>
        <strain evidence="4 5">NM22_B1</strain>
    </source>
</reference>
<dbReference type="RefSeq" id="WP_135950714.1">
    <property type="nucleotide sequence ID" value="NZ_CAOOJZ010000002.1"/>
</dbReference>
<dbReference type="PANTHER" id="PTHR30273">
    <property type="entry name" value="PERIPLASMIC SIGNAL SENSOR AND SIGMA FACTOR ACTIVATOR FECR-RELATED"/>
    <property type="match status" value="1"/>
</dbReference>
<dbReference type="Pfam" id="PF16344">
    <property type="entry name" value="FecR_C"/>
    <property type="match status" value="1"/>
</dbReference>
<dbReference type="FunFam" id="2.60.120.1440:FF:000001">
    <property type="entry name" value="Putative anti-sigma factor"/>
    <property type="match status" value="1"/>
</dbReference>